<sequence length="99" mass="11360">MARRAICPTRRAGSRYTIQLEFFYWRAAPNQLARRVTPRDSSRSFLMQLRAAPSMLRNVQMPERTPVAEGTAQRAIDPWATRNSQNLSSSEKKTSFKVS</sequence>
<protein>
    <submittedName>
        <fullName evidence="2">Uncharacterized protein</fullName>
    </submittedName>
</protein>
<accession>A0A392SB24</accession>
<dbReference type="EMBL" id="LXQA010353473">
    <property type="protein sequence ID" value="MCI46153.1"/>
    <property type="molecule type" value="Genomic_DNA"/>
</dbReference>
<feature type="compositionally biased region" description="Basic and acidic residues" evidence="1">
    <location>
        <begin position="90"/>
        <end position="99"/>
    </location>
</feature>
<proteinExistence type="predicted"/>
<feature type="region of interest" description="Disordered" evidence="1">
    <location>
        <begin position="60"/>
        <end position="99"/>
    </location>
</feature>
<name>A0A392SB24_9FABA</name>
<evidence type="ECO:0000313" key="3">
    <source>
        <dbReference type="Proteomes" id="UP000265520"/>
    </source>
</evidence>
<organism evidence="2 3">
    <name type="scientific">Trifolium medium</name>
    <dbReference type="NCBI Taxonomy" id="97028"/>
    <lineage>
        <taxon>Eukaryota</taxon>
        <taxon>Viridiplantae</taxon>
        <taxon>Streptophyta</taxon>
        <taxon>Embryophyta</taxon>
        <taxon>Tracheophyta</taxon>
        <taxon>Spermatophyta</taxon>
        <taxon>Magnoliopsida</taxon>
        <taxon>eudicotyledons</taxon>
        <taxon>Gunneridae</taxon>
        <taxon>Pentapetalae</taxon>
        <taxon>rosids</taxon>
        <taxon>fabids</taxon>
        <taxon>Fabales</taxon>
        <taxon>Fabaceae</taxon>
        <taxon>Papilionoideae</taxon>
        <taxon>50 kb inversion clade</taxon>
        <taxon>NPAAA clade</taxon>
        <taxon>Hologalegina</taxon>
        <taxon>IRL clade</taxon>
        <taxon>Trifolieae</taxon>
        <taxon>Trifolium</taxon>
    </lineage>
</organism>
<dbReference type="Proteomes" id="UP000265520">
    <property type="component" value="Unassembled WGS sequence"/>
</dbReference>
<comment type="caution">
    <text evidence="2">The sequence shown here is derived from an EMBL/GenBank/DDBJ whole genome shotgun (WGS) entry which is preliminary data.</text>
</comment>
<reference evidence="2 3" key="1">
    <citation type="journal article" date="2018" name="Front. Plant Sci.">
        <title>Red Clover (Trifolium pratense) and Zigzag Clover (T. medium) - A Picture of Genomic Similarities and Differences.</title>
        <authorList>
            <person name="Dluhosova J."/>
            <person name="Istvanek J."/>
            <person name="Nedelnik J."/>
            <person name="Repkova J."/>
        </authorList>
    </citation>
    <scope>NUCLEOTIDE SEQUENCE [LARGE SCALE GENOMIC DNA]</scope>
    <source>
        <strain evidence="3">cv. 10/8</strain>
        <tissue evidence="2">Leaf</tissue>
    </source>
</reference>
<keyword evidence="3" id="KW-1185">Reference proteome</keyword>
<evidence type="ECO:0000256" key="1">
    <source>
        <dbReference type="SAM" id="MobiDB-lite"/>
    </source>
</evidence>
<evidence type="ECO:0000313" key="2">
    <source>
        <dbReference type="EMBL" id="MCI46153.1"/>
    </source>
</evidence>
<dbReference type="AlphaFoldDB" id="A0A392SB24"/>